<dbReference type="AlphaFoldDB" id="A0A3M0G2H4"/>
<dbReference type="Gene3D" id="1.25.40.10">
    <property type="entry name" value="Tetratricopeptide repeat domain"/>
    <property type="match status" value="1"/>
</dbReference>
<dbReference type="PANTHER" id="PTHR48098:SF6">
    <property type="entry name" value="FERRI-BACILLIBACTIN ESTERASE BESA"/>
    <property type="match status" value="1"/>
</dbReference>
<dbReference type="InterPro" id="IPR000801">
    <property type="entry name" value="Esterase-like"/>
</dbReference>
<keyword evidence="3" id="KW-1185">Reference proteome</keyword>
<feature type="signal peptide" evidence="1">
    <location>
        <begin position="1"/>
        <end position="18"/>
    </location>
</feature>
<reference evidence="2 3" key="1">
    <citation type="submission" date="2018-10" db="EMBL/GenBank/DDBJ databases">
        <title>Dokdonia luteus sp. nov., isolated from sea water.</title>
        <authorList>
            <person name="Zhou L.Y."/>
            <person name="Du Z.J."/>
        </authorList>
    </citation>
    <scope>NUCLEOTIDE SEQUENCE [LARGE SCALE GENOMIC DNA]</scope>
    <source>
        <strain evidence="2 3">SH27</strain>
    </source>
</reference>
<dbReference type="InterPro" id="IPR050583">
    <property type="entry name" value="Mycobacterial_A85_antigen"/>
</dbReference>
<comment type="caution">
    <text evidence="2">The sequence shown here is derived from an EMBL/GenBank/DDBJ whole genome shotgun (WGS) entry which is preliminary data.</text>
</comment>
<dbReference type="SUPFAM" id="SSF53474">
    <property type="entry name" value="alpha/beta-Hydrolases"/>
    <property type="match status" value="1"/>
</dbReference>
<dbReference type="Gene3D" id="3.40.50.1820">
    <property type="entry name" value="alpha/beta hydrolase"/>
    <property type="match status" value="1"/>
</dbReference>
<dbReference type="InterPro" id="IPR029058">
    <property type="entry name" value="AB_hydrolase_fold"/>
</dbReference>
<sequence length="381" mass="43552">MKKTILLLFLLVSAFAKAQVEYRELTSEKLGATRQIKVQLPRNYSANTEKNYPVIIVMDGDYLFEPVAGNVDYYSYWEEMPDAIVVGILQGDTRDDDTFYDDVNFLPDDTGAAFFEFVGLELMPYLDANYRTANFRIAVGHDLTANFINFYLMKDPSLFQGYISLSPDLSPMMEERLVQRLGAVEQKVFYYLATATDDIKVLREPINALNGQLNTVSNPMVKTYFDNFDEATHYSLVGRAIPQALEDIFSISRPISKKEYKETILNLPGSPYDYLIEKYAVVKELFGLDEKIRVNDFIATSTALEKRSDWEGLERLGKLARQQYPDTMLGNYYLALSMENTGSPKKAMKTYQNGFLLEEVAFITKDLMLDKAAKIKEDFGY</sequence>
<gene>
    <name evidence="2" type="ORF">EAX61_14225</name>
</gene>
<keyword evidence="1" id="KW-0732">Signal</keyword>
<accession>A0A3M0G2H4</accession>
<evidence type="ECO:0000256" key="1">
    <source>
        <dbReference type="SAM" id="SignalP"/>
    </source>
</evidence>
<dbReference type="RefSeq" id="WP_121918380.1">
    <property type="nucleotide sequence ID" value="NZ_REFV01000017.1"/>
</dbReference>
<proteinExistence type="predicted"/>
<feature type="chain" id="PRO_5018311293" evidence="1">
    <location>
        <begin position="19"/>
        <end position="381"/>
    </location>
</feature>
<name>A0A3M0G2H4_9FLAO</name>
<dbReference type="OrthoDB" id="1142077at2"/>
<protein>
    <submittedName>
        <fullName evidence="2">Esterase</fullName>
    </submittedName>
</protein>
<dbReference type="InterPro" id="IPR011990">
    <property type="entry name" value="TPR-like_helical_dom_sf"/>
</dbReference>
<dbReference type="PANTHER" id="PTHR48098">
    <property type="entry name" value="ENTEROCHELIN ESTERASE-RELATED"/>
    <property type="match status" value="1"/>
</dbReference>
<dbReference type="Pfam" id="PF00756">
    <property type="entry name" value="Esterase"/>
    <property type="match status" value="1"/>
</dbReference>
<evidence type="ECO:0000313" key="2">
    <source>
        <dbReference type="EMBL" id="RMB56392.1"/>
    </source>
</evidence>
<evidence type="ECO:0000313" key="3">
    <source>
        <dbReference type="Proteomes" id="UP000281985"/>
    </source>
</evidence>
<organism evidence="2 3">
    <name type="scientific">Dokdonia sinensis</name>
    <dbReference type="NCBI Taxonomy" id="2479847"/>
    <lineage>
        <taxon>Bacteria</taxon>
        <taxon>Pseudomonadati</taxon>
        <taxon>Bacteroidota</taxon>
        <taxon>Flavobacteriia</taxon>
        <taxon>Flavobacteriales</taxon>
        <taxon>Flavobacteriaceae</taxon>
        <taxon>Dokdonia</taxon>
    </lineage>
</organism>
<dbReference type="Proteomes" id="UP000281985">
    <property type="component" value="Unassembled WGS sequence"/>
</dbReference>
<dbReference type="EMBL" id="REFV01000017">
    <property type="protein sequence ID" value="RMB56392.1"/>
    <property type="molecule type" value="Genomic_DNA"/>
</dbReference>